<name>A0A1I1YRA1_9BACT</name>
<feature type="chain" id="PRO_5011515182" description="Secreted protein" evidence="1">
    <location>
        <begin position="23"/>
        <end position="40"/>
    </location>
</feature>
<gene>
    <name evidence="2" type="ORF">SAMN02745121_03489</name>
</gene>
<sequence>MSRKFFSFLLLTALMIAAGSMACLQTVEEFDKQDETDGAT</sequence>
<dbReference type="AlphaFoldDB" id="A0A1I1YRA1"/>
<proteinExistence type="predicted"/>
<keyword evidence="1" id="KW-0732">Signal</keyword>
<dbReference type="RefSeq" id="WP_256254051.1">
    <property type="nucleotide sequence ID" value="NZ_FOMX01000010.1"/>
</dbReference>
<feature type="signal peptide" evidence="1">
    <location>
        <begin position="1"/>
        <end position="22"/>
    </location>
</feature>
<evidence type="ECO:0008006" key="4">
    <source>
        <dbReference type="Google" id="ProtNLM"/>
    </source>
</evidence>
<evidence type="ECO:0000313" key="3">
    <source>
        <dbReference type="Proteomes" id="UP000199400"/>
    </source>
</evidence>
<keyword evidence="3" id="KW-1185">Reference proteome</keyword>
<accession>A0A1I1YRA1</accession>
<organism evidence="2 3">
    <name type="scientific">Nannocystis exedens</name>
    <dbReference type="NCBI Taxonomy" id="54"/>
    <lineage>
        <taxon>Bacteria</taxon>
        <taxon>Pseudomonadati</taxon>
        <taxon>Myxococcota</taxon>
        <taxon>Polyangia</taxon>
        <taxon>Nannocystales</taxon>
        <taxon>Nannocystaceae</taxon>
        <taxon>Nannocystis</taxon>
    </lineage>
</organism>
<evidence type="ECO:0000256" key="1">
    <source>
        <dbReference type="SAM" id="SignalP"/>
    </source>
</evidence>
<dbReference type="PROSITE" id="PS51257">
    <property type="entry name" value="PROKAR_LIPOPROTEIN"/>
    <property type="match status" value="1"/>
</dbReference>
<evidence type="ECO:0000313" key="2">
    <source>
        <dbReference type="EMBL" id="SFE22115.1"/>
    </source>
</evidence>
<protein>
    <recommendedName>
        <fullName evidence="4">Secreted protein</fullName>
    </recommendedName>
</protein>
<dbReference type="EMBL" id="FOMX01000010">
    <property type="protein sequence ID" value="SFE22115.1"/>
    <property type="molecule type" value="Genomic_DNA"/>
</dbReference>
<dbReference type="Proteomes" id="UP000199400">
    <property type="component" value="Unassembled WGS sequence"/>
</dbReference>
<reference evidence="3" key="1">
    <citation type="submission" date="2016-10" db="EMBL/GenBank/DDBJ databases">
        <authorList>
            <person name="Varghese N."/>
            <person name="Submissions S."/>
        </authorList>
    </citation>
    <scope>NUCLEOTIDE SEQUENCE [LARGE SCALE GENOMIC DNA]</scope>
    <source>
        <strain evidence="3">ATCC 25963</strain>
    </source>
</reference>